<dbReference type="SMART" id="SM00360">
    <property type="entry name" value="RRM"/>
    <property type="match status" value="1"/>
</dbReference>
<evidence type="ECO:0000259" key="8">
    <source>
        <dbReference type="PROSITE" id="PS51391"/>
    </source>
</evidence>
<dbReference type="CDD" id="cd16984">
    <property type="entry name" value="CID_Nrd1_like"/>
    <property type="match status" value="1"/>
</dbReference>
<feature type="compositionally biased region" description="Low complexity" evidence="6">
    <location>
        <begin position="400"/>
        <end position="409"/>
    </location>
</feature>
<evidence type="ECO:0000256" key="4">
    <source>
        <dbReference type="ARBA" id="ARBA00023242"/>
    </source>
</evidence>
<dbReference type="InterPro" id="IPR035979">
    <property type="entry name" value="RBD_domain_sf"/>
</dbReference>
<feature type="compositionally biased region" description="Polar residues" evidence="6">
    <location>
        <begin position="296"/>
        <end position="320"/>
    </location>
</feature>
<feature type="domain" description="CID" evidence="8">
    <location>
        <begin position="3"/>
        <end position="154"/>
    </location>
</feature>
<dbReference type="InterPro" id="IPR000504">
    <property type="entry name" value="RRM_dom"/>
</dbReference>
<comment type="subcellular location">
    <subcellularLocation>
        <location evidence="1">Nucleus</location>
    </subcellularLocation>
</comment>
<dbReference type="Gene3D" id="1.25.40.90">
    <property type="match status" value="1"/>
</dbReference>
<feature type="domain" description="RRM" evidence="7">
    <location>
        <begin position="440"/>
        <end position="511"/>
    </location>
</feature>
<dbReference type="SMART" id="SM00582">
    <property type="entry name" value="RPR"/>
    <property type="match status" value="1"/>
</dbReference>
<evidence type="ECO:0008006" key="11">
    <source>
        <dbReference type="Google" id="ProtNLM"/>
    </source>
</evidence>
<name>A0A6A6QGT2_9PEZI</name>
<dbReference type="GO" id="GO:0010629">
    <property type="term" value="P:negative regulation of gene expression"/>
    <property type="evidence" value="ECO:0007669"/>
    <property type="project" value="UniProtKB-ARBA"/>
</dbReference>
<feature type="region of interest" description="Disordered" evidence="6">
    <location>
        <begin position="489"/>
        <end position="509"/>
    </location>
</feature>
<dbReference type="SUPFAM" id="SSF48464">
    <property type="entry name" value="ENTH/VHS domain"/>
    <property type="match status" value="1"/>
</dbReference>
<dbReference type="InterPro" id="IPR008942">
    <property type="entry name" value="ENTH_VHS"/>
</dbReference>
<dbReference type="GO" id="GO:0031126">
    <property type="term" value="P:sno(s)RNA 3'-end processing"/>
    <property type="evidence" value="ECO:0007669"/>
    <property type="project" value="UniProtKB-ARBA"/>
</dbReference>
<dbReference type="Proteomes" id="UP000799750">
    <property type="component" value="Unassembled WGS sequence"/>
</dbReference>
<evidence type="ECO:0000256" key="3">
    <source>
        <dbReference type="ARBA" id="ARBA00022884"/>
    </source>
</evidence>
<evidence type="ECO:0000256" key="1">
    <source>
        <dbReference type="ARBA" id="ARBA00004123"/>
    </source>
</evidence>
<evidence type="ECO:0000313" key="9">
    <source>
        <dbReference type="EMBL" id="KAF2491625.1"/>
    </source>
</evidence>
<keyword evidence="2" id="KW-0597">Phosphoprotein</keyword>
<keyword evidence="3 5" id="KW-0694">RNA-binding</keyword>
<evidence type="ECO:0000259" key="7">
    <source>
        <dbReference type="PROSITE" id="PS50102"/>
    </source>
</evidence>
<dbReference type="AlphaFoldDB" id="A0A6A6QGT2"/>
<dbReference type="InterPro" id="IPR012677">
    <property type="entry name" value="Nucleotide-bd_a/b_plait_sf"/>
</dbReference>
<dbReference type="GO" id="GO:0003723">
    <property type="term" value="F:RNA binding"/>
    <property type="evidence" value="ECO:0007669"/>
    <property type="project" value="UniProtKB-UniRule"/>
</dbReference>
<dbReference type="PROSITE" id="PS50102">
    <property type="entry name" value="RRM"/>
    <property type="match status" value="1"/>
</dbReference>
<keyword evidence="10" id="KW-1185">Reference proteome</keyword>
<sequence length="585" mass="63093">MPSPMEELELLLQSLQTLKPPGATKPKIDAITSLSINNIRAASTIVQKINTQFQNSPITHKLGVLYVVDSVTRQWVEKVRKSGQGLSHNATEGTYAYGVQRMSDTLPLMMEPLIASAPDNQKEKIAKLVDIWEKSLTFPLQMLTSFREQLKTPKTVAQSYKPPGDTSTNNLGSAAPISTQAAPTTGLLAATRPDVNAALAALVNVLNPAAPPQPPSPQYATNGHAPPAPATYYAPAVNPSTAPVAQTALGMPVPSDLMMQLFQAVTQGTIRPEQATQILEMVQNSATAAPGPPSIPTQAVGSYQNGQGNGHQQDYPGNQTHDLRPGGQNAPSVPQGLYRDRSQSPPRRRVSPSNRRGSPPRRRDSPTYGVYDPSSVTQANNGGRQQNSDRSRGRGKRQRSPPGQRRQPSPTAQGPSRGIQAKFVEHDDSLPIDCIRVLSRTLFVGGATGTERELRDIFGMFGKVQTCIVNHDKRHAFVKMINRQDSLAAREGMERSEKSHDPSISAKARQTRWGVGFGPRDCADYHTGISIIPINRLTEADHKWAMTAEYGGTGGIPVAPGMVFEEPDIEIGAGVSSKGMPFAVL</sequence>
<evidence type="ECO:0000256" key="6">
    <source>
        <dbReference type="SAM" id="MobiDB-lite"/>
    </source>
</evidence>
<dbReference type="FunFam" id="3.30.70.330:FF:000397">
    <property type="entry name" value="RNA binding protein Nrd1"/>
    <property type="match status" value="1"/>
</dbReference>
<dbReference type="Gene3D" id="3.30.70.330">
    <property type="match status" value="1"/>
</dbReference>
<organism evidence="9 10">
    <name type="scientific">Lophium mytilinum</name>
    <dbReference type="NCBI Taxonomy" id="390894"/>
    <lineage>
        <taxon>Eukaryota</taxon>
        <taxon>Fungi</taxon>
        <taxon>Dikarya</taxon>
        <taxon>Ascomycota</taxon>
        <taxon>Pezizomycotina</taxon>
        <taxon>Dothideomycetes</taxon>
        <taxon>Pleosporomycetidae</taxon>
        <taxon>Mytilinidiales</taxon>
        <taxon>Mytilinidiaceae</taxon>
        <taxon>Lophium</taxon>
    </lineage>
</organism>
<dbReference type="Pfam" id="PF04818">
    <property type="entry name" value="CID"/>
    <property type="match status" value="1"/>
</dbReference>
<dbReference type="GO" id="GO:0032991">
    <property type="term" value="C:protein-containing complex"/>
    <property type="evidence" value="ECO:0007669"/>
    <property type="project" value="UniProtKB-ARBA"/>
</dbReference>
<accession>A0A6A6QGT2</accession>
<feature type="compositionally biased region" description="Basic and acidic residues" evidence="6">
    <location>
        <begin position="491"/>
        <end position="501"/>
    </location>
</feature>
<dbReference type="InterPro" id="IPR048892">
    <property type="entry name" value="Nrd1_Seb1_dom2"/>
</dbReference>
<dbReference type="GO" id="GO:0006369">
    <property type="term" value="P:termination of RNA polymerase II transcription"/>
    <property type="evidence" value="ECO:0007669"/>
    <property type="project" value="UniProtKB-ARBA"/>
</dbReference>
<gene>
    <name evidence="9" type="ORF">BU16DRAFT_492793</name>
</gene>
<feature type="compositionally biased region" description="Polar residues" evidence="6">
    <location>
        <begin position="374"/>
        <end position="386"/>
    </location>
</feature>
<dbReference type="Pfam" id="PF21380">
    <property type="entry name" value="Nrd1-Seb1_dom2"/>
    <property type="match status" value="1"/>
</dbReference>
<evidence type="ECO:0000256" key="5">
    <source>
        <dbReference type="PROSITE-ProRule" id="PRU00176"/>
    </source>
</evidence>
<dbReference type="GO" id="GO:0005634">
    <property type="term" value="C:nucleus"/>
    <property type="evidence" value="ECO:0007669"/>
    <property type="project" value="UniProtKB-SubCell"/>
</dbReference>
<dbReference type="OrthoDB" id="79367at2759"/>
<evidence type="ECO:0000313" key="10">
    <source>
        <dbReference type="Proteomes" id="UP000799750"/>
    </source>
</evidence>
<dbReference type="SUPFAM" id="SSF54928">
    <property type="entry name" value="RNA-binding domain, RBD"/>
    <property type="match status" value="1"/>
</dbReference>
<proteinExistence type="predicted"/>
<dbReference type="Pfam" id="PF00076">
    <property type="entry name" value="RRM_1"/>
    <property type="match status" value="1"/>
</dbReference>
<dbReference type="PROSITE" id="PS51391">
    <property type="entry name" value="CID"/>
    <property type="match status" value="1"/>
</dbReference>
<feature type="region of interest" description="Disordered" evidence="6">
    <location>
        <begin position="285"/>
        <end position="417"/>
    </location>
</feature>
<dbReference type="EMBL" id="MU004195">
    <property type="protein sequence ID" value="KAF2491625.1"/>
    <property type="molecule type" value="Genomic_DNA"/>
</dbReference>
<protein>
    <recommendedName>
        <fullName evidence="11">RNA binding protein Nrd1</fullName>
    </recommendedName>
</protein>
<reference evidence="9" key="1">
    <citation type="journal article" date="2020" name="Stud. Mycol.">
        <title>101 Dothideomycetes genomes: a test case for predicting lifestyles and emergence of pathogens.</title>
        <authorList>
            <person name="Haridas S."/>
            <person name="Albert R."/>
            <person name="Binder M."/>
            <person name="Bloem J."/>
            <person name="Labutti K."/>
            <person name="Salamov A."/>
            <person name="Andreopoulos B."/>
            <person name="Baker S."/>
            <person name="Barry K."/>
            <person name="Bills G."/>
            <person name="Bluhm B."/>
            <person name="Cannon C."/>
            <person name="Castanera R."/>
            <person name="Culley D."/>
            <person name="Daum C."/>
            <person name="Ezra D."/>
            <person name="Gonzalez J."/>
            <person name="Henrissat B."/>
            <person name="Kuo A."/>
            <person name="Liang C."/>
            <person name="Lipzen A."/>
            <person name="Lutzoni F."/>
            <person name="Magnuson J."/>
            <person name="Mondo S."/>
            <person name="Nolan M."/>
            <person name="Ohm R."/>
            <person name="Pangilinan J."/>
            <person name="Park H.-J."/>
            <person name="Ramirez L."/>
            <person name="Alfaro M."/>
            <person name="Sun H."/>
            <person name="Tritt A."/>
            <person name="Yoshinaga Y."/>
            <person name="Zwiers L.-H."/>
            <person name="Turgeon B."/>
            <person name="Goodwin S."/>
            <person name="Spatafora J."/>
            <person name="Crous P."/>
            <person name="Grigoriev I."/>
        </authorList>
    </citation>
    <scope>NUCLEOTIDE SEQUENCE</scope>
    <source>
        <strain evidence="9">CBS 269.34</strain>
    </source>
</reference>
<evidence type="ECO:0000256" key="2">
    <source>
        <dbReference type="ARBA" id="ARBA00022553"/>
    </source>
</evidence>
<keyword evidence="4" id="KW-0539">Nucleus</keyword>
<dbReference type="GO" id="GO:0031124">
    <property type="term" value="P:mRNA 3'-end processing"/>
    <property type="evidence" value="ECO:0007669"/>
    <property type="project" value="UniProtKB-ARBA"/>
</dbReference>
<dbReference type="FunFam" id="1.25.40.90:FF:000026">
    <property type="entry name" value="RNA binding protein Nrd1"/>
    <property type="match status" value="1"/>
</dbReference>
<dbReference type="InterPro" id="IPR006569">
    <property type="entry name" value="CID_dom"/>
</dbReference>